<gene>
    <name evidence="2" type="ORF">BTN85_1629</name>
</gene>
<accession>A0A1Q6DXN9</accession>
<dbReference type="Proteomes" id="UP000185744">
    <property type="component" value="Unassembled WGS sequence"/>
</dbReference>
<comment type="caution">
    <text evidence="2">The sequence shown here is derived from an EMBL/GenBank/DDBJ whole genome shotgun (WGS) entry which is preliminary data.</text>
</comment>
<dbReference type="InterPro" id="IPR035093">
    <property type="entry name" value="RelE/ParE_toxin_dom_sf"/>
</dbReference>
<dbReference type="Pfam" id="PF05016">
    <property type="entry name" value="ParE_toxin"/>
    <property type="match status" value="1"/>
</dbReference>
<reference evidence="2" key="1">
    <citation type="submission" date="2016-12" db="EMBL/GenBank/DDBJ databases">
        <title>Discovery of methanogenic haloarchaea.</title>
        <authorList>
            <person name="Sorokin D.Y."/>
            <person name="Makarova K.S."/>
            <person name="Abbas B."/>
            <person name="Ferrer M."/>
            <person name="Golyshin P.N."/>
        </authorList>
    </citation>
    <scope>NUCLEOTIDE SEQUENCE [LARGE SCALE GENOMIC DNA]</scope>
    <source>
        <strain evidence="2">HMET1</strain>
    </source>
</reference>
<sequence length="84" mass="10148">MVEIEWTKKAVERLDELEDDVKERIREKVEDASDFPDHYLDRLTGVNAFKLRIGDYRVIVDWKKDKEKLVILTLGHRKDIYRNM</sequence>
<evidence type="ECO:0000313" key="2">
    <source>
        <dbReference type="EMBL" id="OKY79123.1"/>
    </source>
</evidence>
<dbReference type="Gene3D" id="3.30.2310.20">
    <property type="entry name" value="RelE-like"/>
    <property type="match status" value="1"/>
</dbReference>
<keyword evidence="3" id="KW-1185">Reference proteome</keyword>
<proteinExistence type="predicted"/>
<dbReference type="PANTHER" id="PTHR35601">
    <property type="entry name" value="TOXIN RELE"/>
    <property type="match status" value="1"/>
</dbReference>
<dbReference type="InParanoid" id="A0A1Q6DXN9"/>
<dbReference type="PANTHER" id="PTHR35601:SF1">
    <property type="entry name" value="TOXIN RELE"/>
    <property type="match status" value="1"/>
</dbReference>
<dbReference type="SUPFAM" id="SSF143011">
    <property type="entry name" value="RelE-like"/>
    <property type="match status" value="1"/>
</dbReference>
<evidence type="ECO:0000313" key="3">
    <source>
        <dbReference type="Proteomes" id="UP000185744"/>
    </source>
</evidence>
<protein>
    <submittedName>
        <fullName evidence="2">Cytotoxic translational repressor of toxin-antitoxin stability system, RelE family</fullName>
    </submittedName>
</protein>
<organism evidence="2 3">
    <name type="scientific">Methanohalarchaeum thermophilum</name>
    <dbReference type="NCBI Taxonomy" id="1903181"/>
    <lineage>
        <taxon>Archaea</taxon>
        <taxon>Methanobacteriati</taxon>
        <taxon>Methanobacteriota</taxon>
        <taxon>Methanonatronarchaeia</taxon>
        <taxon>Methanonatronarchaeales</taxon>
        <taxon>Methanonatronarchaeaceae</taxon>
        <taxon>Candidatus Methanohalarchaeum</taxon>
    </lineage>
</organism>
<evidence type="ECO:0000256" key="1">
    <source>
        <dbReference type="ARBA" id="ARBA00022649"/>
    </source>
</evidence>
<name>A0A1Q6DXN9_METT1</name>
<dbReference type="EMBL" id="MSDW01000001">
    <property type="protein sequence ID" value="OKY79123.1"/>
    <property type="molecule type" value="Genomic_DNA"/>
</dbReference>
<dbReference type="STRING" id="1903181.BTN85_1629"/>
<dbReference type="InterPro" id="IPR007712">
    <property type="entry name" value="RelE/ParE_toxin"/>
</dbReference>
<keyword evidence="1" id="KW-1277">Toxin-antitoxin system</keyword>
<dbReference type="AlphaFoldDB" id="A0A1Q6DXN9"/>